<dbReference type="EMBL" id="JAAATW010000002">
    <property type="protein sequence ID" value="NBE08116.1"/>
    <property type="molecule type" value="Genomic_DNA"/>
</dbReference>
<gene>
    <name evidence="1" type="ORF">GU920_11255</name>
</gene>
<evidence type="ECO:0000313" key="2">
    <source>
        <dbReference type="Proteomes" id="UP001517376"/>
    </source>
</evidence>
<reference evidence="2" key="1">
    <citation type="submission" date="2020-01" db="EMBL/GenBank/DDBJ databases">
        <title>Sphingomonas sp. strain CSW-10.</title>
        <authorList>
            <person name="Chen W.-M."/>
        </authorList>
    </citation>
    <scope>NUCLEOTIDE SEQUENCE [LARGE SCALE GENOMIC DNA]</scope>
    <source>
        <strain evidence="2">CCP-1</strain>
    </source>
</reference>
<evidence type="ECO:0000313" key="1">
    <source>
        <dbReference type="EMBL" id="NBE08116.1"/>
    </source>
</evidence>
<comment type="caution">
    <text evidence="1">The sequence shown here is derived from an EMBL/GenBank/DDBJ whole genome shotgun (WGS) entry which is preliminary data.</text>
</comment>
<accession>A0ABW9Y6C1</accession>
<dbReference type="RefSeq" id="WP_161767103.1">
    <property type="nucleotide sequence ID" value="NZ_JAAATW010000002.1"/>
</dbReference>
<organism evidence="1 2">
    <name type="scientific">Paragemmobacter ruber</name>
    <dbReference type="NCBI Taxonomy" id="1985673"/>
    <lineage>
        <taxon>Bacteria</taxon>
        <taxon>Pseudomonadati</taxon>
        <taxon>Pseudomonadota</taxon>
        <taxon>Alphaproteobacteria</taxon>
        <taxon>Rhodobacterales</taxon>
        <taxon>Paracoccaceae</taxon>
        <taxon>Paragemmobacter</taxon>
    </lineage>
</organism>
<sequence>MSGTDGHQGNVLAHTYVGKINRLILVMNRLERLHEGSSVKKTDFEIIDADKKNPTTLTLKPVPRVRDYNPAPAVYWSIAQLETIDRGEEPDQRIPSAVLGEIAEMAAPSKDDGYKAFWINGHTDPVHFDKDFHVKALSLAQKRAFAETPIVWHSGKAIGEVIGELKKVDDLDADNEVVLVPATGPDFIRCTFPEAMKSEIGKYLFKKVKVKGVLTYDSLSPHPKRVQILDDGISLYPASVSVVKFADLRGIFAGRKRQEVAWDL</sequence>
<protein>
    <submittedName>
        <fullName evidence="1">Uncharacterized protein</fullName>
    </submittedName>
</protein>
<keyword evidence="2" id="KW-1185">Reference proteome</keyword>
<proteinExistence type="predicted"/>
<name>A0ABW9Y6C1_9RHOB</name>
<dbReference type="Proteomes" id="UP001517376">
    <property type="component" value="Unassembled WGS sequence"/>
</dbReference>